<comment type="caution">
    <text evidence="5">The sequence shown here is derived from an EMBL/GenBank/DDBJ whole genome shotgun (WGS) entry which is preliminary data.</text>
</comment>
<dbReference type="PANTHER" id="PTHR31994">
    <property type="entry name" value="LEUCINE-RICH REPEAT-CONTAINING PROTEIN 42"/>
    <property type="match status" value="1"/>
</dbReference>
<name>A0A8X6I0S1_TRICU</name>
<dbReference type="AlphaFoldDB" id="A0A8X6I0S1"/>
<dbReference type="InterPro" id="IPR001611">
    <property type="entry name" value="Leu-rich_rpt"/>
</dbReference>
<dbReference type="InterPro" id="IPR039631">
    <property type="entry name" value="LRRC42"/>
</dbReference>
<dbReference type="Gene3D" id="3.80.10.10">
    <property type="entry name" value="Ribonuclease Inhibitor"/>
    <property type="match status" value="1"/>
</dbReference>
<dbReference type="OrthoDB" id="6426458at2759"/>
<sequence>MNDCIRSQQPKDLFNITLEFIAQHAERIDCLLGFPDIIAKQIFSRFIHFNDCAVLQCANQKAIVSCFVTAYYELVLESVSLSSSLIVFNEFFDSFTVLFKFVREICLCSCYLGDSHELFENMQNFCFLNKLCLKKNCLRDESVRKITLPIRMFGRGPKNIEYLDLSDNAFTDAIIPWLAAFKKLQSLDLSGSNISIKSLHDLEKKCSLKLCNSESNIHPIITKGWATPLIQRWNDVCKKRRESRNIEKRNMYFSKKRLQMAEESLSNTLNIRTSKSPKLVLKHVSFFGKNIESDAPAIEFLQQI</sequence>
<dbReference type="Proteomes" id="UP000887116">
    <property type="component" value="Unassembled WGS sequence"/>
</dbReference>
<evidence type="ECO:0000313" key="5">
    <source>
        <dbReference type="EMBL" id="GFQ96189.1"/>
    </source>
</evidence>
<accession>A0A8X6I0S1</accession>
<dbReference type="SUPFAM" id="SSF52047">
    <property type="entry name" value="RNI-like"/>
    <property type="match status" value="1"/>
</dbReference>
<evidence type="ECO:0000313" key="6">
    <source>
        <dbReference type="Proteomes" id="UP000887116"/>
    </source>
</evidence>
<keyword evidence="3" id="KW-0433">Leucine-rich repeat</keyword>
<gene>
    <name evidence="5" type="primary">lrrc42</name>
    <name evidence="5" type="ORF">TNCT_527901</name>
</gene>
<dbReference type="EMBL" id="BMAO01024570">
    <property type="protein sequence ID" value="GFQ96189.1"/>
    <property type="molecule type" value="Genomic_DNA"/>
</dbReference>
<reference evidence="5" key="1">
    <citation type="submission" date="2020-07" db="EMBL/GenBank/DDBJ databases">
        <title>Multicomponent nature underlies the extraordinary mechanical properties of spider dragline silk.</title>
        <authorList>
            <person name="Kono N."/>
            <person name="Nakamura H."/>
            <person name="Mori M."/>
            <person name="Yoshida Y."/>
            <person name="Ohtoshi R."/>
            <person name="Malay A.D."/>
            <person name="Moran D.A.P."/>
            <person name="Tomita M."/>
            <person name="Numata K."/>
            <person name="Arakawa K."/>
        </authorList>
    </citation>
    <scope>NUCLEOTIDE SEQUENCE</scope>
</reference>
<comment type="similarity">
    <text evidence="1">Belongs to the LRRC42 family.</text>
</comment>
<evidence type="ECO:0000256" key="1">
    <source>
        <dbReference type="ARBA" id="ARBA00009297"/>
    </source>
</evidence>
<keyword evidence="6" id="KW-1185">Reference proteome</keyword>
<keyword evidence="4" id="KW-0677">Repeat</keyword>
<evidence type="ECO:0000256" key="4">
    <source>
        <dbReference type="ARBA" id="ARBA00022737"/>
    </source>
</evidence>
<organism evidence="5 6">
    <name type="scientific">Trichonephila clavata</name>
    <name type="common">Joro spider</name>
    <name type="synonym">Nephila clavata</name>
    <dbReference type="NCBI Taxonomy" id="2740835"/>
    <lineage>
        <taxon>Eukaryota</taxon>
        <taxon>Metazoa</taxon>
        <taxon>Ecdysozoa</taxon>
        <taxon>Arthropoda</taxon>
        <taxon>Chelicerata</taxon>
        <taxon>Arachnida</taxon>
        <taxon>Araneae</taxon>
        <taxon>Araneomorphae</taxon>
        <taxon>Entelegynae</taxon>
        <taxon>Araneoidea</taxon>
        <taxon>Nephilidae</taxon>
        <taxon>Trichonephila</taxon>
    </lineage>
</organism>
<protein>
    <recommendedName>
        <fullName evidence="2">Leucine-rich repeat-containing protein 42</fullName>
    </recommendedName>
</protein>
<proteinExistence type="inferred from homology"/>
<evidence type="ECO:0000256" key="3">
    <source>
        <dbReference type="ARBA" id="ARBA00022614"/>
    </source>
</evidence>
<dbReference type="Pfam" id="PF00560">
    <property type="entry name" value="LRR_1"/>
    <property type="match status" value="1"/>
</dbReference>
<dbReference type="PANTHER" id="PTHR31994:SF3">
    <property type="entry name" value="LEUCINE-RICH REPEAT-CONTAINING PROTEIN 42"/>
    <property type="match status" value="1"/>
</dbReference>
<evidence type="ECO:0000256" key="2">
    <source>
        <dbReference type="ARBA" id="ARBA00014198"/>
    </source>
</evidence>
<dbReference type="InterPro" id="IPR032675">
    <property type="entry name" value="LRR_dom_sf"/>
</dbReference>